<protein>
    <recommendedName>
        <fullName evidence="3">proteasome endopeptidase complex</fullName>
        <ecNumber evidence="3">3.4.25.1</ecNumber>
    </recommendedName>
</protein>
<dbReference type="AlphaFoldDB" id="A0A9D4UP42"/>
<dbReference type="PRINTS" id="PR00141">
    <property type="entry name" value="PROTEASOME"/>
</dbReference>
<dbReference type="OrthoDB" id="7854943at2759"/>
<comment type="caution">
    <text evidence="9">The sequence shown here is derived from an EMBL/GenBank/DDBJ whole genome shotgun (WGS) entry which is preliminary data.</text>
</comment>
<dbReference type="Pfam" id="PF00227">
    <property type="entry name" value="Proteasome"/>
    <property type="match status" value="1"/>
</dbReference>
<dbReference type="Gene3D" id="3.60.20.10">
    <property type="entry name" value="Glutamine Phosphoribosylpyrophosphate, subunit 1, domain 1"/>
    <property type="match status" value="1"/>
</dbReference>
<evidence type="ECO:0000256" key="7">
    <source>
        <dbReference type="ARBA" id="ARBA00022801"/>
    </source>
</evidence>
<keyword evidence="4" id="KW-0963">Cytoplasm</keyword>
<organism evidence="9 10">
    <name type="scientific">Adiantum capillus-veneris</name>
    <name type="common">Maidenhair fern</name>
    <dbReference type="NCBI Taxonomy" id="13818"/>
    <lineage>
        <taxon>Eukaryota</taxon>
        <taxon>Viridiplantae</taxon>
        <taxon>Streptophyta</taxon>
        <taxon>Embryophyta</taxon>
        <taxon>Tracheophyta</taxon>
        <taxon>Polypodiopsida</taxon>
        <taxon>Polypodiidae</taxon>
        <taxon>Polypodiales</taxon>
        <taxon>Pteridineae</taxon>
        <taxon>Pteridaceae</taxon>
        <taxon>Vittarioideae</taxon>
        <taxon>Adiantum</taxon>
    </lineage>
</organism>
<evidence type="ECO:0000256" key="3">
    <source>
        <dbReference type="ARBA" id="ARBA00012039"/>
    </source>
</evidence>
<evidence type="ECO:0000256" key="2">
    <source>
        <dbReference type="ARBA" id="ARBA00004123"/>
    </source>
</evidence>
<comment type="subcellular location">
    <subcellularLocation>
        <location evidence="2">Nucleus</location>
    </subcellularLocation>
</comment>
<dbReference type="EC" id="3.4.25.1" evidence="3"/>
<comment type="catalytic activity">
    <reaction evidence="1">
        <text>Cleavage of peptide bonds with very broad specificity.</text>
        <dbReference type="EC" id="3.4.25.1"/>
    </reaction>
</comment>
<keyword evidence="6" id="KW-0888">Threonine protease</keyword>
<dbReference type="InterPro" id="IPR023333">
    <property type="entry name" value="Proteasome_suB-type"/>
</dbReference>
<dbReference type="InterPro" id="IPR029055">
    <property type="entry name" value="Ntn_hydrolases_N"/>
</dbReference>
<evidence type="ECO:0000313" key="9">
    <source>
        <dbReference type="EMBL" id="KAI5071222.1"/>
    </source>
</evidence>
<keyword evidence="7" id="KW-0378">Hydrolase</keyword>
<dbReference type="PANTHER" id="PTHR32194">
    <property type="entry name" value="METALLOPROTEASE TLDD"/>
    <property type="match status" value="1"/>
</dbReference>
<proteinExistence type="predicted"/>
<evidence type="ECO:0000256" key="5">
    <source>
        <dbReference type="ARBA" id="ARBA00022670"/>
    </source>
</evidence>
<dbReference type="PANTHER" id="PTHR32194:SF0">
    <property type="entry name" value="ATP-DEPENDENT PROTEASE SUBUNIT HSLV"/>
    <property type="match status" value="1"/>
</dbReference>
<evidence type="ECO:0000313" key="10">
    <source>
        <dbReference type="Proteomes" id="UP000886520"/>
    </source>
</evidence>
<evidence type="ECO:0000256" key="1">
    <source>
        <dbReference type="ARBA" id="ARBA00001198"/>
    </source>
</evidence>
<keyword evidence="8" id="KW-0647">Proteasome</keyword>
<dbReference type="GO" id="GO:0005634">
    <property type="term" value="C:nucleus"/>
    <property type="evidence" value="ECO:0007669"/>
    <property type="project" value="UniProtKB-SubCell"/>
</dbReference>
<dbReference type="SUPFAM" id="SSF56235">
    <property type="entry name" value="N-terminal nucleophile aminohydrolases (Ntn hydrolases)"/>
    <property type="match status" value="1"/>
</dbReference>
<dbReference type="InterPro" id="IPR000243">
    <property type="entry name" value="Pept_T1A_subB"/>
</dbReference>
<dbReference type="EMBL" id="JABFUD020000013">
    <property type="protein sequence ID" value="KAI5071222.1"/>
    <property type="molecule type" value="Genomic_DNA"/>
</dbReference>
<dbReference type="GO" id="GO:0005737">
    <property type="term" value="C:cytoplasm"/>
    <property type="evidence" value="ECO:0007669"/>
    <property type="project" value="TreeGrafter"/>
</dbReference>
<gene>
    <name evidence="9" type="ORF">GOP47_0013473</name>
</gene>
<dbReference type="Proteomes" id="UP000886520">
    <property type="component" value="Chromosome 13"/>
</dbReference>
<evidence type="ECO:0000256" key="4">
    <source>
        <dbReference type="ARBA" id="ARBA00022490"/>
    </source>
</evidence>
<sequence length="196" mass="21765">MMQMMARRRLHRRCEGNAVACFPLTKLRLQGIRLYACEQDVGDDVGSREDTVAPMSWQGKKNNEVRADVTRQLWSCKLPTLWEPPSWPSNTTKGSLWEQIHALALSFLEAGLIVGGWDKYIPLGGTFLKLPFATGGSGSSYLYGFLDQAWREGMTKDEAEALVVKAVSLAMARDSGSGGVVRTVVINEEEVEPMRI</sequence>
<evidence type="ECO:0000256" key="6">
    <source>
        <dbReference type="ARBA" id="ARBA00022698"/>
    </source>
</evidence>
<name>A0A9D4UP42_ADICA</name>
<keyword evidence="10" id="KW-1185">Reference proteome</keyword>
<dbReference type="GO" id="GO:0004298">
    <property type="term" value="F:threonine-type endopeptidase activity"/>
    <property type="evidence" value="ECO:0007669"/>
    <property type="project" value="UniProtKB-KW"/>
</dbReference>
<evidence type="ECO:0000256" key="8">
    <source>
        <dbReference type="ARBA" id="ARBA00022942"/>
    </source>
</evidence>
<keyword evidence="5" id="KW-0645">Protease</keyword>
<accession>A0A9D4UP42</accession>
<dbReference type="GO" id="GO:0051603">
    <property type="term" value="P:proteolysis involved in protein catabolic process"/>
    <property type="evidence" value="ECO:0007669"/>
    <property type="project" value="InterPro"/>
</dbReference>
<reference evidence="9" key="1">
    <citation type="submission" date="2021-01" db="EMBL/GenBank/DDBJ databases">
        <title>Adiantum capillus-veneris genome.</title>
        <authorList>
            <person name="Fang Y."/>
            <person name="Liao Q."/>
        </authorList>
    </citation>
    <scope>NUCLEOTIDE SEQUENCE</scope>
    <source>
        <strain evidence="9">H3</strain>
        <tissue evidence="9">Leaf</tissue>
    </source>
</reference>
<dbReference type="GO" id="GO:0019774">
    <property type="term" value="C:proteasome core complex, beta-subunit complex"/>
    <property type="evidence" value="ECO:0007669"/>
    <property type="project" value="UniProtKB-ARBA"/>
</dbReference>
<dbReference type="InterPro" id="IPR001353">
    <property type="entry name" value="Proteasome_sua/b"/>
</dbReference>